<dbReference type="InterPro" id="IPR009038">
    <property type="entry name" value="GOLD_dom"/>
</dbReference>
<dbReference type="EMBL" id="JARK01001371">
    <property type="protein sequence ID" value="EYC15867.1"/>
    <property type="molecule type" value="Genomic_DNA"/>
</dbReference>
<dbReference type="AlphaFoldDB" id="A0A016ULY7"/>
<accession>A0A016ULY7</accession>
<dbReference type="Proteomes" id="UP000024635">
    <property type="component" value="Unassembled WGS sequence"/>
</dbReference>
<evidence type="ECO:0000256" key="7">
    <source>
        <dbReference type="SAM" id="Phobius"/>
    </source>
</evidence>
<organism evidence="10 11">
    <name type="scientific">Ancylostoma ceylanicum</name>
    <dbReference type="NCBI Taxonomy" id="53326"/>
    <lineage>
        <taxon>Eukaryota</taxon>
        <taxon>Metazoa</taxon>
        <taxon>Ecdysozoa</taxon>
        <taxon>Nematoda</taxon>
        <taxon>Chromadorea</taxon>
        <taxon>Rhabditida</taxon>
        <taxon>Rhabditina</taxon>
        <taxon>Rhabditomorpha</taxon>
        <taxon>Strongyloidea</taxon>
        <taxon>Ancylostomatidae</taxon>
        <taxon>Ancylostomatinae</taxon>
        <taxon>Ancylostoma</taxon>
    </lineage>
</organism>
<evidence type="ECO:0000256" key="3">
    <source>
        <dbReference type="ARBA" id="ARBA00022692"/>
    </source>
</evidence>
<keyword evidence="6 7" id="KW-0472">Membrane</keyword>
<keyword evidence="4 8" id="KW-0732">Signal</keyword>
<comment type="subcellular location">
    <subcellularLocation>
        <location evidence="1">Membrane</location>
        <topology evidence="1">Single-pass type I membrane protein</topology>
    </subcellularLocation>
</comment>
<evidence type="ECO:0000259" key="9">
    <source>
        <dbReference type="SMART" id="SM01190"/>
    </source>
</evidence>
<comment type="similarity">
    <text evidence="2">Belongs to the EMP24/GP25L family.</text>
</comment>
<dbReference type="GO" id="GO:0016020">
    <property type="term" value="C:membrane"/>
    <property type="evidence" value="ECO:0007669"/>
    <property type="project" value="UniProtKB-SubCell"/>
</dbReference>
<dbReference type="SMART" id="SM01190">
    <property type="entry name" value="EMP24_GP25L"/>
    <property type="match status" value="1"/>
</dbReference>
<keyword evidence="11" id="KW-1185">Reference proteome</keyword>
<evidence type="ECO:0000256" key="8">
    <source>
        <dbReference type="SAM" id="SignalP"/>
    </source>
</evidence>
<comment type="caution">
    <text evidence="10">The sequence shown here is derived from an EMBL/GenBank/DDBJ whole genome shotgun (WGS) entry which is preliminary data.</text>
</comment>
<evidence type="ECO:0000256" key="5">
    <source>
        <dbReference type="ARBA" id="ARBA00022989"/>
    </source>
</evidence>
<name>A0A016ULY7_9BILA</name>
<evidence type="ECO:0000313" key="11">
    <source>
        <dbReference type="Proteomes" id="UP000024635"/>
    </source>
</evidence>
<keyword evidence="3 7" id="KW-0812">Transmembrane</keyword>
<proteinExistence type="inferred from homology"/>
<sequence>MRNLLLFLLLVLYSYALTMKTSAGVEAYIGRTITMDLDSRMTCFYEPLEKNMSLKLSVNNMPGTNFGVSMRLSSPSAEFSNWVDGEGSASMQHNTTEDGDYEICVKLFRPQRVTLDIFFYHPEKLEKSLDEHTEVKEISEMLSDSLYYISQFSFEIYTEIKFYNKVSVRDEAMQHSNSFYIKAYVIIFCVTNIVVAFVQVFIYHRMFFVDPKRMRV</sequence>
<evidence type="ECO:0000313" key="10">
    <source>
        <dbReference type="EMBL" id="EYC15867.1"/>
    </source>
</evidence>
<reference evidence="11" key="1">
    <citation type="journal article" date="2015" name="Nat. Genet.">
        <title>The genome and transcriptome of the zoonotic hookworm Ancylostoma ceylanicum identify infection-specific gene families.</title>
        <authorList>
            <person name="Schwarz E.M."/>
            <person name="Hu Y."/>
            <person name="Antoshechkin I."/>
            <person name="Miller M.M."/>
            <person name="Sternberg P.W."/>
            <person name="Aroian R.V."/>
        </authorList>
    </citation>
    <scope>NUCLEOTIDE SEQUENCE</scope>
    <source>
        <strain evidence="11">HY135</strain>
    </source>
</reference>
<dbReference type="InterPro" id="IPR015720">
    <property type="entry name" value="Emp24-like"/>
</dbReference>
<keyword evidence="5 7" id="KW-1133">Transmembrane helix</keyword>
<evidence type="ECO:0000256" key="4">
    <source>
        <dbReference type="ARBA" id="ARBA00022729"/>
    </source>
</evidence>
<dbReference type="PANTHER" id="PTHR22811">
    <property type="entry name" value="TRANSMEMBRANE EMP24 DOMAIN-CONTAINING PROTEIN"/>
    <property type="match status" value="1"/>
</dbReference>
<evidence type="ECO:0000256" key="2">
    <source>
        <dbReference type="ARBA" id="ARBA00007104"/>
    </source>
</evidence>
<protein>
    <recommendedName>
        <fullName evidence="9">GOLD domain-containing protein</fullName>
    </recommendedName>
</protein>
<gene>
    <name evidence="10" type="primary">Acey_s0035.g3010</name>
    <name evidence="10" type="ORF">Y032_0035g3010</name>
</gene>
<feature type="domain" description="GOLD" evidence="9">
    <location>
        <begin position="32"/>
        <end position="208"/>
    </location>
</feature>
<evidence type="ECO:0000256" key="1">
    <source>
        <dbReference type="ARBA" id="ARBA00004479"/>
    </source>
</evidence>
<feature type="transmembrane region" description="Helical" evidence="7">
    <location>
        <begin position="183"/>
        <end position="204"/>
    </location>
</feature>
<evidence type="ECO:0000256" key="6">
    <source>
        <dbReference type="ARBA" id="ARBA00023136"/>
    </source>
</evidence>
<feature type="signal peptide" evidence="8">
    <location>
        <begin position="1"/>
        <end position="16"/>
    </location>
</feature>
<dbReference type="Pfam" id="PF01105">
    <property type="entry name" value="EMP24_GP25L"/>
    <property type="match status" value="1"/>
</dbReference>
<feature type="chain" id="PRO_5001492509" description="GOLD domain-containing protein" evidence="8">
    <location>
        <begin position="17"/>
        <end position="216"/>
    </location>
</feature>
<dbReference type="OrthoDB" id="10037706at2759"/>